<dbReference type="SUPFAM" id="SSF57850">
    <property type="entry name" value="RING/U-box"/>
    <property type="match status" value="1"/>
</dbReference>
<evidence type="ECO:0000313" key="7">
    <source>
        <dbReference type="WBParaSite" id="Csp11.Scaffold629.g13110.t1"/>
    </source>
</evidence>
<evidence type="ECO:0000256" key="1">
    <source>
        <dbReference type="ARBA" id="ARBA00022723"/>
    </source>
</evidence>
<keyword evidence="4" id="KW-0862">Zinc</keyword>
<dbReference type="PANTHER" id="PTHR31063">
    <property type="entry name" value="PROTEIN CBG08668"/>
    <property type="match status" value="1"/>
</dbReference>
<keyword evidence="3" id="KW-0833">Ubl conjugation pathway</keyword>
<sequence length="920" mass="108170">MWWSSTDSFSSSGIEADIDGYSDWTYETCSTDSMIIPYEVYLIYFGAEERAIEHLLERRRGKKRWFGREHHKGKERLHKSVKNRKFIQKIIKSNEPLSKNATKRISESTKDDLKLNVFYSLYKKNRWRSADHVSLLKAIPENLNAEVVEKNTLETCGYGNPAISTFAVHSKRMNKNKKPGKFEIRSATSSGKGQDYSNFLPATREFSKKANAKSVISRGEKKELESQPMVSYNVYKTHPNQEVVGKQMFKSKAKSKSKRRRGKEKIYIEDYEYEEDYEEEEDQLEEVIWQRHEIVLDMSQFPIRKREKQMKRNKKKDISSGIVVEELHPEPGYTNLLNIQEYLRKEGYTFENFDVTFHNQTDNFERQIDEIREEKKLKIKDLRPHQYLIDVSEWCRIDGEMKDGETISVIVITHLKKNNYNFIINSTIAQNPSKRGSEALIKRISHALTLKEAISKITSEILTSRKIVETMKMSTLYYGRKTFPELLKDPEEWENQMVNMKWPNQHYHATWANSEELSQIGEKLEWNDLCLMVKKENWMKTGYTSNDKCGVCSQEKRSHDLFLMENESKIKCSECLREEFYRELRAKRIPIDLQTDTADELEYLPTFIPLTVINLYIRMVSETIYKDLGATGDFVKCPSCKSAVFFETIPDSDEKKTQNRSCPCGYSWCKHCDRVPHWPMKCEDLIEWEEKWLLRYAMKNAQGSGTETLLQVTCSCEKQIYNVLLPEEFIECPQCKTNVNMNTMRTVWKHYYYPFDPILRKLIKKGYYVIGEEYKNSPYVPRATVYTDIVKIPGIRASVVEICASARDIRFDENFRNRAVNREHILIRKNIMEKEVVENLFGTSVYLVENVTAWMYMTNQYDRNMKILLEIMMENRVMLSKAMEGENSEFIRECLKKLKKNIDKVVSSVEKKILDAPSSV</sequence>
<evidence type="ECO:0000313" key="6">
    <source>
        <dbReference type="Proteomes" id="UP000095282"/>
    </source>
</evidence>
<keyword evidence="2" id="KW-0863">Zinc-finger</keyword>
<protein>
    <submittedName>
        <fullName evidence="7">IBR domain-containing protein</fullName>
    </submittedName>
</protein>
<evidence type="ECO:0000259" key="5">
    <source>
        <dbReference type="Pfam" id="PF01485"/>
    </source>
</evidence>
<evidence type="ECO:0000256" key="2">
    <source>
        <dbReference type="ARBA" id="ARBA00022771"/>
    </source>
</evidence>
<dbReference type="AlphaFoldDB" id="A0A1I7TYN2"/>
<name>A0A1I7TYN2_9PELO</name>
<feature type="domain" description="IBR" evidence="5">
    <location>
        <begin position="630"/>
        <end position="682"/>
    </location>
</feature>
<accession>A0A1I7TYN2</accession>
<dbReference type="WBParaSite" id="Csp11.Scaffold629.g13110.t1">
    <property type="protein sequence ID" value="Csp11.Scaffold629.g13110.t1"/>
    <property type="gene ID" value="Csp11.Scaffold629.g13110"/>
</dbReference>
<dbReference type="Pfam" id="PF01485">
    <property type="entry name" value="IBR"/>
    <property type="match status" value="1"/>
</dbReference>
<dbReference type="PANTHER" id="PTHR31063:SF4">
    <property type="entry name" value="IBR DOMAIN-CONTAINING PROTEIN"/>
    <property type="match status" value="1"/>
</dbReference>
<reference evidence="7" key="1">
    <citation type="submission" date="2016-11" db="UniProtKB">
        <authorList>
            <consortium name="WormBaseParasite"/>
        </authorList>
    </citation>
    <scope>IDENTIFICATION</scope>
</reference>
<evidence type="ECO:0000256" key="4">
    <source>
        <dbReference type="ARBA" id="ARBA00022833"/>
    </source>
</evidence>
<dbReference type="Proteomes" id="UP000095282">
    <property type="component" value="Unplaced"/>
</dbReference>
<dbReference type="GO" id="GO:0008270">
    <property type="term" value="F:zinc ion binding"/>
    <property type="evidence" value="ECO:0007669"/>
    <property type="project" value="UniProtKB-KW"/>
</dbReference>
<evidence type="ECO:0000256" key="3">
    <source>
        <dbReference type="ARBA" id="ARBA00022786"/>
    </source>
</evidence>
<keyword evidence="1" id="KW-0479">Metal-binding</keyword>
<keyword evidence="6" id="KW-1185">Reference proteome</keyword>
<dbReference type="CDD" id="cd20335">
    <property type="entry name" value="BRcat_RBR"/>
    <property type="match status" value="1"/>
</dbReference>
<dbReference type="InterPro" id="IPR002867">
    <property type="entry name" value="IBR_dom"/>
</dbReference>
<proteinExistence type="predicted"/>
<organism evidence="6 7">
    <name type="scientific">Caenorhabditis tropicalis</name>
    <dbReference type="NCBI Taxonomy" id="1561998"/>
    <lineage>
        <taxon>Eukaryota</taxon>
        <taxon>Metazoa</taxon>
        <taxon>Ecdysozoa</taxon>
        <taxon>Nematoda</taxon>
        <taxon>Chromadorea</taxon>
        <taxon>Rhabditida</taxon>
        <taxon>Rhabditina</taxon>
        <taxon>Rhabditomorpha</taxon>
        <taxon>Rhabditoidea</taxon>
        <taxon>Rhabditidae</taxon>
        <taxon>Peloderinae</taxon>
        <taxon>Caenorhabditis</taxon>
    </lineage>
</organism>
<dbReference type="eggNOG" id="ENOG502TGQS">
    <property type="taxonomic scope" value="Eukaryota"/>
</dbReference>